<evidence type="ECO:0000313" key="2">
    <source>
        <dbReference type="Proteomes" id="UP001549799"/>
    </source>
</evidence>
<protein>
    <submittedName>
        <fullName evidence="1">Uncharacterized protein</fullName>
    </submittedName>
</protein>
<organism evidence="1 2">
    <name type="scientific">Sediminicola arcticus</name>
    <dbReference type="NCBI Taxonomy" id="1574308"/>
    <lineage>
        <taxon>Bacteria</taxon>
        <taxon>Pseudomonadati</taxon>
        <taxon>Bacteroidota</taxon>
        <taxon>Flavobacteriia</taxon>
        <taxon>Flavobacteriales</taxon>
        <taxon>Flavobacteriaceae</taxon>
        <taxon>Sediminicola</taxon>
    </lineage>
</organism>
<sequence>MDFARVVSEHGAVSMAFTLVRLNGSIGQIFTDWINKTLPDRAAKVLH</sequence>
<accession>A0ABV2SR78</accession>
<comment type="caution">
    <text evidence="1">The sequence shown here is derived from an EMBL/GenBank/DDBJ whole genome shotgun (WGS) entry which is preliminary data.</text>
</comment>
<keyword evidence="2" id="KW-1185">Reference proteome</keyword>
<dbReference type="Proteomes" id="UP001549799">
    <property type="component" value="Unassembled WGS sequence"/>
</dbReference>
<evidence type="ECO:0000313" key="1">
    <source>
        <dbReference type="EMBL" id="MET6989661.1"/>
    </source>
</evidence>
<dbReference type="RefSeq" id="WP_354614032.1">
    <property type="nucleotide sequence ID" value="NZ_JBEXAE010000001.1"/>
</dbReference>
<dbReference type="EMBL" id="JBEXAE010000001">
    <property type="protein sequence ID" value="MET6989661.1"/>
    <property type="molecule type" value="Genomic_DNA"/>
</dbReference>
<gene>
    <name evidence="1" type="ORF">ABXZ36_03250</name>
</gene>
<proteinExistence type="predicted"/>
<reference evidence="1 2" key="1">
    <citation type="submission" date="2024-07" db="EMBL/GenBank/DDBJ databases">
        <title>The genome sequence of type strain Sediminicola arcticus GDMCC 1.2805.</title>
        <authorList>
            <person name="Liu Y."/>
        </authorList>
    </citation>
    <scope>NUCLEOTIDE SEQUENCE [LARGE SCALE GENOMIC DNA]</scope>
    <source>
        <strain evidence="1 2">GDMCC 1.2805</strain>
    </source>
</reference>
<name>A0ABV2SR78_9FLAO</name>